<organism evidence="2 3">
    <name type="scientific">Saccharopolyspora hordei</name>
    <dbReference type="NCBI Taxonomy" id="1838"/>
    <lineage>
        <taxon>Bacteria</taxon>
        <taxon>Bacillati</taxon>
        <taxon>Actinomycetota</taxon>
        <taxon>Actinomycetes</taxon>
        <taxon>Pseudonocardiales</taxon>
        <taxon>Pseudonocardiaceae</taxon>
        <taxon>Saccharopolyspora</taxon>
    </lineage>
</organism>
<dbReference type="Gene3D" id="1.10.287.1060">
    <property type="entry name" value="ESAT-6-like"/>
    <property type="match status" value="1"/>
</dbReference>
<feature type="compositionally biased region" description="Polar residues" evidence="1">
    <location>
        <begin position="339"/>
        <end position="349"/>
    </location>
</feature>
<comment type="caution">
    <text evidence="2">The sequence shown here is derived from an EMBL/GenBank/DDBJ whole genome shotgun (WGS) entry which is preliminary data.</text>
</comment>
<dbReference type="AlphaFoldDB" id="A0A853AHA5"/>
<dbReference type="EMBL" id="JACCFJ010000001">
    <property type="protein sequence ID" value="NYI82489.1"/>
    <property type="molecule type" value="Genomic_DNA"/>
</dbReference>
<name>A0A853AHA5_9PSEU</name>
<dbReference type="InterPro" id="IPR036689">
    <property type="entry name" value="ESAT-6-like_sf"/>
</dbReference>
<dbReference type="SUPFAM" id="SSF140453">
    <property type="entry name" value="EsxAB dimer-like"/>
    <property type="match status" value="1"/>
</dbReference>
<dbReference type="Pfam" id="PF06013">
    <property type="entry name" value="WXG100"/>
    <property type="match status" value="1"/>
</dbReference>
<dbReference type="RefSeq" id="WP_179718324.1">
    <property type="nucleotide sequence ID" value="NZ_BAABFH010000001.1"/>
</dbReference>
<reference evidence="2 3" key="1">
    <citation type="submission" date="2020-07" db="EMBL/GenBank/DDBJ databases">
        <title>Sequencing the genomes of 1000 actinobacteria strains.</title>
        <authorList>
            <person name="Klenk H.-P."/>
        </authorList>
    </citation>
    <scope>NUCLEOTIDE SEQUENCE [LARGE SCALE GENOMIC DNA]</scope>
    <source>
        <strain evidence="2 3">DSM 44065</strain>
    </source>
</reference>
<dbReference type="InterPro" id="IPR010310">
    <property type="entry name" value="T7SS_ESAT-6-like"/>
</dbReference>
<feature type="region of interest" description="Disordered" evidence="1">
    <location>
        <begin position="266"/>
        <end position="303"/>
    </location>
</feature>
<sequence length="413" mass="42759">MPTNLEAAAENSAINPMASPVDASAFGKLPFVKDLISATDHAGQGDVQAVQADIDSFLSSATSFALDPMSFLIGTGVEFVIDFVAPVRDAIQLVTGDSEALNAGSQAFADIQGELDELATTLTETLDGELADWDGEAADALRTKMAKFIEGVQATGGQANNISQLLQMSGTMMEAAEGVIKGILADFLTWAITTWLTAMASSGPTFGGSIAAATAATTAEAGITCARTAQQVQRITSVIDKIMKAITAIKAVLDTIRIVESVNKITDTSRSGGDGTSLASTGSKTLSDVSSETSDERSVLSNIGKGYAGEAEKHGYQVDAPEEFGGEGTIWRVNEDGTTRTQVDSSGRTVTDADGNPVTSDVPGENGFDLKGSVFNRTAEGLGTAADKLEEQAEQGGFSDVPADETISGDLTW</sequence>
<feature type="compositionally biased region" description="Polar residues" evidence="1">
    <location>
        <begin position="266"/>
        <end position="292"/>
    </location>
</feature>
<gene>
    <name evidence="2" type="ORF">HNR68_001119</name>
</gene>
<feature type="region of interest" description="Disordered" evidence="1">
    <location>
        <begin position="332"/>
        <end position="370"/>
    </location>
</feature>
<evidence type="ECO:0000313" key="3">
    <source>
        <dbReference type="Proteomes" id="UP000587002"/>
    </source>
</evidence>
<accession>A0A853AHA5</accession>
<evidence type="ECO:0000313" key="2">
    <source>
        <dbReference type="EMBL" id="NYI82489.1"/>
    </source>
</evidence>
<protein>
    <submittedName>
        <fullName evidence="2">Uncharacterized protein YukE</fullName>
    </submittedName>
</protein>
<evidence type="ECO:0000256" key="1">
    <source>
        <dbReference type="SAM" id="MobiDB-lite"/>
    </source>
</evidence>
<feature type="region of interest" description="Disordered" evidence="1">
    <location>
        <begin position="391"/>
        <end position="413"/>
    </location>
</feature>
<dbReference type="Proteomes" id="UP000587002">
    <property type="component" value="Unassembled WGS sequence"/>
</dbReference>
<proteinExistence type="predicted"/>
<keyword evidence="3" id="KW-1185">Reference proteome</keyword>